<dbReference type="PANTHER" id="PTHR21022">
    <property type="entry name" value="PREPHENATE DEHYDRATASE P PROTEIN"/>
    <property type="match status" value="1"/>
</dbReference>
<dbReference type="GO" id="GO:0005737">
    <property type="term" value="C:cytoplasm"/>
    <property type="evidence" value="ECO:0007669"/>
    <property type="project" value="TreeGrafter"/>
</dbReference>
<dbReference type="SUPFAM" id="SSF53850">
    <property type="entry name" value="Periplasmic binding protein-like II"/>
    <property type="match status" value="1"/>
</dbReference>
<dbReference type="Proteomes" id="UP000229498">
    <property type="component" value="Unassembled WGS sequence"/>
</dbReference>
<dbReference type="InterPro" id="IPR002912">
    <property type="entry name" value="ACT_dom"/>
</dbReference>
<dbReference type="Pfam" id="PF00800">
    <property type="entry name" value="PDT"/>
    <property type="match status" value="1"/>
</dbReference>
<evidence type="ECO:0000256" key="7">
    <source>
        <dbReference type="ARBA" id="ARBA00047848"/>
    </source>
</evidence>
<protein>
    <recommendedName>
        <fullName evidence="2">prephenate dehydratase</fullName>
        <ecNumber evidence="2">4.2.1.51</ecNumber>
    </recommendedName>
</protein>
<keyword evidence="5" id="KW-0584">Phenylalanine biosynthesis</keyword>
<evidence type="ECO:0000313" key="11">
    <source>
        <dbReference type="EMBL" id="PJK28829.1"/>
    </source>
</evidence>
<dbReference type="InterPro" id="IPR045865">
    <property type="entry name" value="ACT-like_dom_sf"/>
</dbReference>
<dbReference type="RefSeq" id="WP_109792406.1">
    <property type="nucleotide sequence ID" value="NZ_PHIG01000039.1"/>
</dbReference>
<keyword evidence="6 11" id="KW-0456">Lyase</keyword>
<feature type="domain" description="Prephenate dehydratase" evidence="9">
    <location>
        <begin position="7"/>
        <end position="182"/>
    </location>
</feature>
<dbReference type="Gene3D" id="3.30.70.260">
    <property type="match status" value="1"/>
</dbReference>
<evidence type="ECO:0000256" key="8">
    <source>
        <dbReference type="PIRSR" id="PIRSR001500-2"/>
    </source>
</evidence>
<feature type="domain" description="ACT" evidence="10">
    <location>
        <begin position="196"/>
        <end position="271"/>
    </location>
</feature>
<keyword evidence="4" id="KW-0057">Aromatic amino acid biosynthesis</keyword>
<dbReference type="InterPro" id="IPR008242">
    <property type="entry name" value="Chor_mutase/pphenate_deHydtase"/>
</dbReference>
<name>A0A2M9FZG4_9PROT</name>
<comment type="catalytic activity">
    <reaction evidence="7">
        <text>prephenate + H(+) = 3-phenylpyruvate + CO2 + H2O</text>
        <dbReference type="Rhea" id="RHEA:21648"/>
        <dbReference type="ChEBI" id="CHEBI:15377"/>
        <dbReference type="ChEBI" id="CHEBI:15378"/>
        <dbReference type="ChEBI" id="CHEBI:16526"/>
        <dbReference type="ChEBI" id="CHEBI:18005"/>
        <dbReference type="ChEBI" id="CHEBI:29934"/>
        <dbReference type="EC" id="4.2.1.51"/>
    </reaction>
</comment>
<dbReference type="Gene3D" id="3.40.190.10">
    <property type="entry name" value="Periplasmic binding protein-like II"/>
    <property type="match status" value="2"/>
</dbReference>
<evidence type="ECO:0000313" key="12">
    <source>
        <dbReference type="Proteomes" id="UP000229498"/>
    </source>
</evidence>
<dbReference type="OrthoDB" id="9802281at2"/>
<evidence type="ECO:0000256" key="3">
    <source>
        <dbReference type="ARBA" id="ARBA00022605"/>
    </source>
</evidence>
<keyword evidence="3" id="KW-0028">Amino-acid biosynthesis</keyword>
<evidence type="ECO:0000256" key="5">
    <source>
        <dbReference type="ARBA" id="ARBA00023222"/>
    </source>
</evidence>
<dbReference type="PROSITE" id="PS51671">
    <property type="entry name" value="ACT"/>
    <property type="match status" value="1"/>
</dbReference>
<dbReference type="InterPro" id="IPR018528">
    <property type="entry name" value="Preph_deHydtase_CS"/>
</dbReference>
<evidence type="ECO:0000256" key="4">
    <source>
        <dbReference type="ARBA" id="ARBA00023141"/>
    </source>
</evidence>
<accession>A0A2M9FZG4</accession>
<organism evidence="11 12">
    <name type="scientific">Minwuia thermotolerans</name>
    <dbReference type="NCBI Taxonomy" id="2056226"/>
    <lineage>
        <taxon>Bacteria</taxon>
        <taxon>Pseudomonadati</taxon>
        <taxon>Pseudomonadota</taxon>
        <taxon>Alphaproteobacteria</taxon>
        <taxon>Minwuiales</taxon>
        <taxon>Minwuiaceae</taxon>
        <taxon>Minwuia</taxon>
    </lineage>
</organism>
<dbReference type="CDD" id="cd04905">
    <property type="entry name" value="ACT_CM-PDT"/>
    <property type="match status" value="1"/>
</dbReference>
<dbReference type="PIRSF" id="PIRSF001500">
    <property type="entry name" value="Chor_mut_pdt_Ppr"/>
    <property type="match status" value="1"/>
</dbReference>
<evidence type="ECO:0000259" key="10">
    <source>
        <dbReference type="PROSITE" id="PS51671"/>
    </source>
</evidence>
<gene>
    <name evidence="11" type="ORF">CVT23_15255</name>
</gene>
<evidence type="ECO:0000259" key="9">
    <source>
        <dbReference type="PROSITE" id="PS51171"/>
    </source>
</evidence>
<dbReference type="NCBIfam" id="NF008866">
    <property type="entry name" value="PRK11899.1"/>
    <property type="match status" value="1"/>
</dbReference>
<sequence length="281" mass="30501">MIPSPRTVAFQGVPGAYSNLACREVFPEAEAVPCKTFDAAFEAVRNGDTDVGMIPIENSLGGRVADIHSLIPKSGLYMVGEHFQRVEHMLLAPKGATLEGLKRVYSHEQALAQCRDLIANLGLEAVVHADTAGSAQEVAERGDPAEAAIASSLAAEIYGLEPLRSRVEDKIGNTTRFIVMARQRMDPPPTDPAITSLLFQVRSVPAALYKALGGFATNGVNVVKLESYIVDMSFTVAQFYAEIEGHPAMREVDRALEEVRFFSTSVKELGVYPAHPFRRQG</sequence>
<comment type="pathway">
    <text evidence="1">Amino-acid biosynthesis; L-phenylalanine biosynthesis; phenylpyruvate from prephenate: step 1/1.</text>
</comment>
<dbReference type="InterPro" id="IPR001086">
    <property type="entry name" value="Preph_deHydtase"/>
</dbReference>
<proteinExistence type="predicted"/>
<dbReference type="UniPathway" id="UPA00121">
    <property type="reaction ID" value="UER00345"/>
</dbReference>
<dbReference type="CDD" id="cd13631">
    <property type="entry name" value="PBP2_Ct-PDT_like"/>
    <property type="match status" value="1"/>
</dbReference>
<dbReference type="PROSITE" id="PS51171">
    <property type="entry name" value="PREPHENATE_DEHYDR_3"/>
    <property type="match status" value="1"/>
</dbReference>
<dbReference type="EC" id="4.2.1.51" evidence="2"/>
<dbReference type="GO" id="GO:0009094">
    <property type="term" value="P:L-phenylalanine biosynthetic process"/>
    <property type="evidence" value="ECO:0007669"/>
    <property type="project" value="UniProtKB-UniPathway"/>
</dbReference>
<dbReference type="GO" id="GO:0004664">
    <property type="term" value="F:prephenate dehydratase activity"/>
    <property type="evidence" value="ECO:0007669"/>
    <property type="project" value="UniProtKB-EC"/>
</dbReference>
<feature type="site" description="Essential for prephenate dehydratase activity" evidence="8">
    <location>
        <position position="175"/>
    </location>
</feature>
<evidence type="ECO:0000256" key="2">
    <source>
        <dbReference type="ARBA" id="ARBA00013147"/>
    </source>
</evidence>
<reference evidence="11 12" key="1">
    <citation type="submission" date="2017-11" db="EMBL/GenBank/DDBJ databases">
        <title>Draft genome sequence of Rhizobiales bacterium SY3-13.</title>
        <authorList>
            <person name="Sun C."/>
        </authorList>
    </citation>
    <scope>NUCLEOTIDE SEQUENCE [LARGE SCALE GENOMIC DNA]</scope>
    <source>
        <strain evidence="11 12">SY3-13</strain>
    </source>
</reference>
<dbReference type="EMBL" id="PHIG01000039">
    <property type="protein sequence ID" value="PJK28829.1"/>
    <property type="molecule type" value="Genomic_DNA"/>
</dbReference>
<comment type="caution">
    <text evidence="11">The sequence shown here is derived from an EMBL/GenBank/DDBJ whole genome shotgun (WGS) entry which is preliminary data.</text>
</comment>
<dbReference type="SUPFAM" id="SSF55021">
    <property type="entry name" value="ACT-like"/>
    <property type="match status" value="1"/>
</dbReference>
<dbReference type="PROSITE" id="PS00857">
    <property type="entry name" value="PREPHENATE_DEHYDR_1"/>
    <property type="match status" value="1"/>
</dbReference>
<dbReference type="AlphaFoldDB" id="A0A2M9FZG4"/>
<evidence type="ECO:0000256" key="1">
    <source>
        <dbReference type="ARBA" id="ARBA00004741"/>
    </source>
</evidence>
<evidence type="ECO:0000256" key="6">
    <source>
        <dbReference type="ARBA" id="ARBA00023239"/>
    </source>
</evidence>
<keyword evidence="12" id="KW-1185">Reference proteome</keyword>
<dbReference type="PANTHER" id="PTHR21022:SF19">
    <property type="entry name" value="PREPHENATE DEHYDRATASE-RELATED"/>
    <property type="match status" value="1"/>
</dbReference>